<evidence type="ECO:0000313" key="1">
    <source>
        <dbReference type="EMBL" id="CDP22125.1"/>
    </source>
</evidence>
<accession>A0A068VMY8</accession>
<feature type="non-terminal residue" evidence="1">
    <location>
        <position position="1"/>
    </location>
</feature>
<organism evidence="1 2">
    <name type="scientific">Coffea canephora</name>
    <name type="common">Robusta coffee</name>
    <dbReference type="NCBI Taxonomy" id="49390"/>
    <lineage>
        <taxon>Eukaryota</taxon>
        <taxon>Viridiplantae</taxon>
        <taxon>Streptophyta</taxon>
        <taxon>Embryophyta</taxon>
        <taxon>Tracheophyta</taxon>
        <taxon>Spermatophyta</taxon>
        <taxon>Magnoliopsida</taxon>
        <taxon>eudicotyledons</taxon>
        <taxon>Gunneridae</taxon>
        <taxon>Pentapetalae</taxon>
        <taxon>asterids</taxon>
        <taxon>lamiids</taxon>
        <taxon>Gentianales</taxon>
        <taxon>Rubiaceae</taxon>
        <taxon>Ixoroideae</taxon>
        <taxon>Gardenieae complex</taxon>
        <taxon>Bertiereae - Coffeeae clade</taxon>
        <taxon>Coffeeae</taxon>
        <taxon>Coffea</taxon>
    </lineage>
</organism>
<sequence length="28" mass="3234">RTNYADCHDCDALIYKFSRRMLNSLLGG</sequence>
<protein>
    <submittedName>
        <fullName evidence="1">DH200=94 genomic scaffold, scaffold_10763</fullName>
    </submittedName>
</protein>
<gene>
    <name evidence="1" type="ORF">GSCOC_T00012442001</name>
</gene>
<dbReference type="EMBL" id="HG749847">
    <property type="protein sequence ID" value="CDP22125.1"/>
    <property type="molecule type" value="Genomic_DNA"/>
</dbReference>
<evidence type="ECO:0000313" key="2">
    <source>
        <dbReference type="Proteomes" id="UP000295252"/>
    </source>
</evidence>
<dbReference type="InParanoid" id="A0A068VMY8"/>
<dbReference type="AlphaFoldDB" id="A0A068VMY8"/>
<dbReference type="Gramene" id="CDP22125">
    <property type="protein sequence ID" value="CDP22125"/>
    <property type="gene ID" value="GSCOC_T00012442001"/>
</dbReference>
<name>A0A068VMY8_COFCA</name>
<dbReference type="Proteomes" id="UP000295252">
    <property type="component" value="Unassembled WGS sequence"/>
</dbReference>
<reference evidence="2" key="1">
    <citation type="journal article" date="2014" name="Science">
        <title>The coffee genome provides insight into the convergent evolution of caffeine biosynthesis.</title>
        <authorList>
            <person name="Denoeud F."/>
            <person name="Carretero-Paulet L."/>
            <person name="Dereeper A."/>
            <person name="Droc G."/>
            <person name="Guyot R."/>
            <person name="Pietrella M."/>
            <person name="Zheng C."/>
            <person name="Alberti A."/>
            <person name="Anthony F."/>
            <person name="Aprea G."/>
            <person name="Aury J.M."/>
            <person name="Bento P."/>
            <person name="Bernard M."/>
            <person name="Bocs S."/>
            <person name="Campa C."/>
            <person name="Cenci A."/>
            <person name="Combes M.C."/>
            <person name="Crouzillat D."/>
            <person name="Da Silva C."/>
            <person name="Daddiego L."/>
            <person name="De Bellis F."/>
            <person name="Dussert S."/>
            <person name="Garsmeur O."/>
            <person name="Gayraud T."/>
            <person name="Guignon V."/>
            <person name="Jahn K."/>
            <person name="Jamilloux V."/>
            <person name="Joet T."/>
            <person name="Labadie K."/>
            <person name="Lan T."/>
            <person name="Leclercq J."/>
            <person name="Lepelley M."/>
            <person name="Leroy T."/>
            <person name="Li L.T."/>
            <person name="Librado P."/>
            <person name="Lopez L."/>
            <person name="Munoz A."/>
            <person name="Noel B."/>
            <person name="Pallavicini A."/>
            <person name="Perrotta G."/>
            <person name="Poncet V."/>
            <person name="Pot D."/>
            <person name="Priyono X."/>
            <person name="Rigoreau M."/>
            <person name="Rouard M."/>
            <person name="Rozas J."/>
            <person name="Tranchant-Dubreuil C."/>
            <person name="VanBuren R."/>
            <person name="Zhang Q."/>
            <person name="Andrade A.C."/>
            <person name="Argout X."/>
            <person name="Bertrand B."/>
            <person name="de Kochko A."/>
            <person name="Graziosi G."/>
            <person name="Henry R.J."/>
            <person name="Jayarama X."/>
            <person name="Ming R."/>
            <person name="Nagai C."/>
            <person name="Rounsley S."/>
            <person name="Sankoff D."/>
            <person name="Giuliano G."/>
            <person name="Albert V.A."/>
            <person name="Wincker P."/>
            <person name="Lashermes P."/>
        </authorList>
    </citation>
    <scope>NUCLEOTIDE SEQUENCE [LARGE SCALE GENOMIC DNA]</scope>
    <source>
        <strain evidence="2">cv. DH200-94</strain>
    </source>
</reference>
<proteinExistence type="predicted"/>
<keyword evidence="2" id="KW-1185">Reference proteome</keyword>